<accession>A0ABT7AU83</accession>
<dbReference type="Proteomes" id="UP001235303">
    <property type="component" value="Unassembled WGS sequence"/>
</dbReference>
<keyword evidence="2" id="KW-0812">Transmembrane</keyword>
<keyword evidence="2" id="KW-0472">Membrane</keyword>
<dbReference type="RefSeq" id="WP_283753741.1">
    <property type="nucleotide sequence ID" value="NZ_JAQOSP010000076.1"/>
</dbReference>
<name>A0ABT7AU83_9CYAN</name>
<reference evidence="3 4" key="1">
    <citation type="submission" date="2023-01" db="EMBL/GenBank/DDBJ databases">
        <title>Novel diversity within Roseofilum (Cyanobacteria; Desertifilaceae) from marine benthic mats with descriptions of four novel species.</title>
        <authorList>
            <person name="Wang Y."/>
            <person name="Berthold D.E."/>
            <person name="Hu J."/>
            <person name="Lefler F.W."/>
            <person name="Laughinghouse H.D. IV."/>
        </authorList>
    </citation>
    <scope>NUCLEOTIDE SEQUENCE [LARGE SCALE GENOMIC DNA]</scope>
    <source>
        <strain evidence="3 4">BLCC-M154</strain>
    </source>
</reference>
<keyword evidence="2" id="KW-1133">Transmembrane helix</keyword>
<proteinExistence type="predicted"/>
<gene>
    <name evidence="3" type="ORF">PMG71_11150</name>
</gene>
<organism evidence="3 4">
    <name type="scientific">Roseofilum acuticapitatum BLCC-M154</name>
    <dbReference type="NCBI Taxonomy" id="3022444"/>
    <lineage>
        <taxon>Bacteria</taxon>
        <taxon>Bacillati</taxon>
        <taxon>Cyanobacteriota</taxon>
        <taxon>Cyanophyceae</taxon>
        <taxon>Desertifilales</taxon>
        <taxon>Desertifilaceae</taxon>
        <taxon>Roseofilum</taxon>
        <taxon>Roseofilum acuticapitatum</taxon>
    </lineage>
</organism>
<feature type="transmembrane region" description="Helical" evidence="2">
    <location>
        <begin position="30"/>
        <end position="49"/>
    </location>
</feature>
<sequence>MSKHRWFILGILSFFGFVFAQGSWINRLLALILCGLLGADSGLCMATVAKYSGKTVAATPAMVEEILLAQRSREFDDPPVAPPPGNSQPVPAFPQDAGPDYIRPDFGDTQSNPQSIQSSGDLTFVSHTIISSDRRKIVFQSPSTGLEEVYITTSPNSAEFKILEIWLNNIPNISDPRGKNIKIYFDDSYIAKARLADNTMVLIRQDAIIVTLPNGQTENIPISQSQSRNQGDWDKINYISHVKQNIKECVDKYIKQEKKVENNVKLAYAFVLLAVGYTLGGIGAVVLTAIATAFVTWLENAKIDSDYDDYRLNKARRFCQAEADNQNNLGHAPVITSFTCRGNSNSCTVKVGDSNYLTFTYTDRDGDASEWKSSSYSGEISPPNGQGSITFGRCTCDYNRYNNCHPTTVTFRVSVYDKQGNEGQSTPIRVRCEE</sequence>
<protein>
    <recommendedName>
        <fullName evidence="5">Ig-like domain-containing protein</fullName>
    </recommendedName>
</protein>
<keyword evidence="4" id="KW-1185">Reference proteome</keyword>
<evidence type="ECO:0000256" key="1">
    <source>
        <dbReference type="SAM" id="MobiDB-lite"/>
    </source>
</evidence>
<dbReference type="EMBL" id="JAQOSP010000076">
    <property type="protein sequence ID" value="MDJ1169984.1"/>
    <property type="molecule type" value="Genomic_DNA"/>
</dbReference>
<comment type="caution">
    <text evidence="3">The sequence shown here is derived from an EMBL/GenBank/DDBJ whole genome shotgun (WGS) entry which is preliminary data.</text>
</comment>
<evidence type="ECO:0000313" key="3">
    <source>
        <dbReference type="EMBL" id="MDJ1169984.1"/>
    </source>
</evidence>
<evidence type="ECO:0008006" key="5">
    <source>
        <dbReference type="Google" id="ProtNLM"/>
    </source>
</evidence>
<feature type="transmembrane region" description="Helical" evidence="2">
    <location>
        <begin position="266"/>
        <end position="298"/>
    </location>
</feature>
<evidence type="ECO:0000313" key="4">
    <source>
        <dbReference type="Proteomes" id="UP001235303"/>
    </source>
</evidence>
<feature type="region of interest" description="Disordered" evidence="1">
    <location>
        <begin position="75"/>
        <end position="94"/>
    </location>
</feature>
<evidence type="ECO:0000256" key="2">
    <source>
        <dbReference type="SAM" id="Phobius"/>
    </source>
</evidence>